<dbReference type="InterPro" id="IPR036047">
    <property type="entry name" value="F-box-like_dom_sf"/>
</dbReference>
<keyword evidence="3" id="KW-1185">Reference proteome</keyword>
<dbReference type="EMBL" id="AYRZ02000011">
    <property type="protein sequence ID" value="PHT69210.1"/>
    <property type="molecule type" value="Genomic_DNA"/>
</dbReference>
<dbReference type="SUPFAM" id="SSF81383">
    <property type="entry name" value="F-box domain"/>
    <property type="match status" value="1"/>
</dbReference>
<sequence length="328" mass="36969">MDTQLASTDWTKLPDLLLYLILEKIVSISDCLRFSAVCKPWFSFVSKNHDVQKQRISSSSIEEMPVLVILGTDKYGYIINTSLYSVTKRKIILERPFPKDDERCCGSSHGWLIFHRYDYIISLFNPFSGETIHLPSLSYDVEKAVLSKNPSTNLSDVEVVAIVRCGYCVVTSDGRVLSIDKITLDSKEISGPAPVRYSDFTTKFHLIKATTNELLMIHISNPNHMLSSDEPSSVEISKLVVNPMTLESMFVELDDLGNEALFLSEHSSMSVTASKFPGCNANSVCYTGTRIRFETSGFMKDLIHYQDGNYFCVLWIIPTPKFTTTTTF</sequence>
<organism evidence="2 3">
    <name type="scientific">Capsicum annuum</name>
    <name type="common">Capsicum pepper</name>
    <dbReference type="NCBI Taxonomy" id="4072"/>
    <lineage>
        <taxon>Eukaryota</taxon>
        <taxon>Viridiplantae</taxon>
        <taxon>Streptophyta</taxon>
        <taxon>Embryophyta</taxon>
        <taxon>Tracheophyta</taxon>
        <taxon>Spermatophyta</taxon>
        <taxon>Magnoliopsida</taxon>
        <taxon>eudicotyledons</taxon>
        <taxon>Gunneridae</taxon>
        <taxon>Pentapetalae</taxon>
        <taxon>asterids</taxon>
        <taxon>lamiids</taxon>
        <taxon>Solanales</taxon>
        <taxon>Solanaceae</taxon>
        <taxon>Solanoideae</taxon>
        <taxon>Capsiceae</taxon>
        <taxon>Capsicum</taxon>
    </lineage>
</organism>
<gene>
    <name evidence="2" type="ORF">T459_28697</name>
</gene>
<comment type="caution">
    <text evidence="2">The sequence shown here is derived from an EMBL/GenBank/DDBJ whole genome shotgun (WGS) entry which is preliminary data.</text>
</comment>
<evidence type="ECO:0000313" key="3">
    <source>
        <dbReference type="Proteomes" id="UP000222542"/>
    </source>
</evidence>
<proteinExistence type="predicted"/>
<dbReference type="PANTHER" id="PTHR44259:SF81">
    <property type="entry name" value="DUF295 DOMAIN-CONTAINING PROTEIN"/>
    <property type="match status" value="1"/>
</dbReference>
<dbReference type="InterPro" id="IPR005174">
    <property type="entry name" value="KIB1-4_b-propeller"/>
</dbReference>
<evidence type="ECO:0000259" key="1">
    <source>
        <dbReference type="Pfam" id="PF03478"/>
    </source>
</evidence>
<reference evidence="2 3" key="2">
    <citation type="journal article" date="2017" name="Genome Biol.">
        <title>New reference genome sequences of hot pepper reveal the massive evolution of plant disease-resistance genes by retroduplication.</title>
        <authorList>
            <person name="Kim S."/>
            <person name="Park J."/>
            <person name="Yeom S.I."/>
            <person name="Kim Y.M."/>
            <person name="Seo E."/>
            <person name="Kim K.T."/>
            <person name="Kim M.S."/>
            <person name="Lee J.M."/>
            <person name="Cheong K."/>
            <person name="Shin H.S."/>
            <person name="Kim S.B."/>
            <person name="Han K."/>
            <person name="Lee J."/>
            <person name="Park M."/>
            <person name="Lee H.A."/>
            <person name="Lee H.Y."/>
            <person name="Lee Y."/>
            <person name="Oh S."/>
            <person name="Lee J.H."/>
            <person name="Choi E."/>
            <person name="Choi E."/>
            <person name="Lee S.E."/>
            <person name="Jeon J."/>
            <person name="Kim H."/>
            <person name="Choi G."/>
            <person name="Song H."/>
            <person name="Lee J."/>
            <person name="Lee S.C."/>
            <person name="Kwon J.K."/>
            <person name="Lee H.Y."/>
            <person name="Koo N."/>
            <person name="Hong Y."/>
            <person name="Kim R.W."/>
            <person name="Kang W.H."/>
            <person name="Huh J.H."/>
            <person name="Kang B.C."/>
            <person name="Yang T.J."/>
            <person name="Lee Y.H."/>
            <person name="Bennetzen J.L."/>
            <person name="Choi D."/>
        </authorList>
    </citation>
    <scope>NUCLEOTIDE SEQUENCE [LARGE SCALE GENOMIC DNA]</scope>
    <source>
        <strain evidence="3">cv. CM334</strain>
    </source>
</reference>
<dbReference type="Gene3D" id="1.20.1280.50">
    <property type="match status" value="1"/>
</dbReference>
<dbReference type="PANTHER" id="PTHR44259">
    <property type="entry name" value="OS07G0183000 PROTEIN-RELATED"/>
    <property type="match status" value="1"/>
</dbReference>
<feature type="domain" description="KIB1-4 beta-propeller" evidence="1">
    <location>
        <begin position="169"/>
        <end position="287"/>
    </location>
</feature>
<dbReference type="Proteomes" id="UP000222542">
    <property type="component" value="Unassembled WGS sequence"/>
</dbReference>
<evidence type="ECO:0000313" key="2">
    <source>
        <dbReference type="EMBL" id="PHT69210.1"/>
    </source>
</evidence>
<dbReference type="Gramene" id="PHT69210">
    <property type="protein sequence ID" value="PHT69210"/>
    <property type="gene ID" value="T459_28697"/>
</dbReference>
<name>A0A2G2YHL5_CAPAN</name>
<dbReference type="STRING" id="4072.A0A2G2YHL5"/>
<dbReference type="InterPro" id="IPR050942">
    <property type="entry name" value="F-box_BR-signaling"/>
</dbReference>
<accession>A0A2G2YHL5</accession>
<dbReference type="Pfam" id="PF03478">
    <property type="entry name" value="Beta-prop_KIB1-4"/>
    <property type="match status" value="2"/>
</dbReference>
<reference evidence="2 3" key="1">
    <citation type="journal article" date="2014" name="Nat. Genet.">
        <title>Genome sequence of the hot pepper provides insights into the evolution of pungency in Capsicum species.</title>
        <authorList>
            <person name="Kim S."/>
            <person name="Park M."/>
            <person name="Yeom S.I."/>
            <person name="Kim Y.M."/>
            <person name="Lee J.M."/>
            <person name="Lee H.A."/>
            <person name="Seo E."/>
            <person name="Choi J."/>
            <person name="Cheong K."/>
            <person name="Kim K.T."/>
            <person name="Jung K."/>
            <person name="Lee G.W."/>
            <person name="Oh S.K."/>
            <person name="Bae C."/>
            <person name="Kim S.B."/>
            <person name="Lee H.Y."/>
            <person name="Kim S.Y."/>
            <person name="Kim M.S."/>
            <person name="Kang B.C."/>
            <person name="Jo Y.D."/>
            <person name="Yang H.B."/>
            <person name="Jeong H.J."/>
            <person name="Kang W.H."/>
            <person name="Kwon J.K."/>
            <person name="Shin C."/>
            <person name="Lim J.Y."/>
            <person name="Park J.H."/>
            <person name="Huh J.H."/>
            <person name="Kim J.S."/>
            <person name="Kim B.D."/>
            <person name="Cohen O."/>
            <person name="Paran I."/>
            <person name="Suh M.C."/>
            <person name="Lee S.B."/>
            <person name="Kim Y.K."/>
            <person name="Shin Y."/>
            <person name="Noh S.J."/>
            <person name="Park J."/>
            <person name="Seo Y.S."/>
            <person name="Kwon S.Y."/>
            <person name="Kim H.A."/>
            <person name="Park J.M."/>
            <person name="Kim H.J."/>
            <person name="Choi S.B."/>
            <person name="Bosland P.W."/>
            <person name="Reeves G."/>
            <person name="Jo S.H."/>
            <person name="Lee B.W."/>
            <person name="Cho H.T."/>
            <person name="Choi H.S."/>
            <person name="Lee M.S."/>
            <person name="Yu Y."/>
            <person name="Do Choi Y."/>
            <person name="Park B.S."/>
            <person name="van Deynze A."/>
            <person name="Ashrafi H."/>
            <person name="Hill T."/>
            <person name="Kim W.T."/>
            <person name="Pai H.S."/>
            <person name="Ahn H.K."/>
            <person name="Yeam I."/>
            <person name="Giovannoni J.J."/>
            <person name="Rose J.K."/>
            <person name="Sorensen I."/>
            <person name="Lee S.J."/>
            <person name="Kim R.W."/>
            <person name="Choi I.Y."/>
            <person name="Choi B.S."/>
            <person name="Lim J.S."/>
            <person name="Lee Y.H."/>
            <person name="Choi D."/>
        </authorList>
    </citation>
    <scope>NUCLEOTIDE SEQUENCE [LARGE SCALE GENOMIC DNA]</scope>
    <source>
        <strain evidence="3">cv. CM334</strain>
    </source>
</reference>
<feature type="domain" description="KIB1-4 beta-propeller" evidence="1">
    <location>
        <begin position="83"/>
        <end position="162"/>
    </location>
</feature>
<protein>
    <recommendedName>
        <fullName evidence="1">KIB1-4 beta-propeller domain-containing protein</fullName>
    </recommendedName>
</protein>
<dbReference type="AlphaFoldDB" id="A0A2G2YHL5"/>
<dbReference type="OMA" id="NELLMIH"/>